<dbReference type="SUPFAM" id="SSF52540">
    <property type="entry name" value="P-loop containing nucleoside triphosphate hydrolases"/>
    <property type="match status" value="1"/>
</dbReference>
<evidence type="ECO:0000313" key="1">
    <source>
        <dbReference type="EMBL" id="XBX83699.1"/>
    </source>
</evidence>
<proteinExistence type="predicted"/>
<dbReference type="GO" id="GO:0005524">
    <property type="term" value="F:ATP binding"/>
    <property type="evidence" value="ECO:0007669"/>
    <property type="project" value="UniProtKB-KW"/>
</dbReference>
<dbReference type="RefSeq" id="WP_350349700.1">
    <property type="nucleotide sequence ID" value="NZ_CP158374.1"/>
</dbReference>
<keyword evidence="1" id="KW-0547">Nucleotide-binding</keyword>
<accession>A0AAU7WB45</accession>
<gene>
    <name evidence="1" type="ORF">ABIQ69_07285</name>
</gene>
<keyword evidence="1" id="KW-0067">ATP-binding</keyword>
<dbReference type="InterPro" id="IPR027417">
    <property type="entry name" value="P-loop_NTPase"/>
</dbReference>
<dbReference type="EMBL" id="CP158374">
    <property type="protein sequence ID" value="XBX83699.1"/>
    <property type="molecule type" value="Genomic_DNA"/>
</dbReference>
<reference evidence="1" key="1">
    <citation type="submission" date="2024-05" db="EMBL/GenBank/DDBJ databases">
        <authorList>
            <person name="Yu L."/>
        </authorList>
    </citation>
    <scope>NUCLEOTIDE SEQUENCE</scope>
    <source>
        <strain evidence="1">G08B096</strain>
    </source>
</reference>
<dbReference type="AlphaFoldDB" id="A0AAU7WB45"/>
<organism evidence="1">
    <name type="scientific">Agromyces sp. G08B096</name>
    <dbReference type="NCBI Taxonomy" id="3156399"/>
    <lineage>
        <taxon>Bacteria</taxon>
        <taxon>Bacillati</taxon>
        <taxon>Actinomycetota</taxon>
        <taxon>Actinomycetes</taxon>
        <taxon>Micrococcales</taxon>
        <taxon>Microbacteriaceae</taxon>
        <taxon>Agromyces</taxon>
    </lineage>
</organism>
<sequence length="215" mass="22710">MTGPAPAVELLRRRIASAGDGRPGGSRVVVAIDGPSGSGKSTFADALVRGCPAPVDLVRLDDVYPGWHGLERGAQLAAHGLVEPWLHGRAGRAASWDWAHSQPGAARPVRPGRALVVEGCGAFDAVARIGGRPRRGAAAAVLRVWVEASDAVRKRAALDRDAGGFDPWWDVWDAQWRRYAARTRARSAADLVVRTSFRPSATLARGDAAGTTVEA</sequence>
<name>A0AAU7WB45_9MICO</name>
<protein>
    <submittedName>
        <fullName evidence="1">ATP-binding protein</fullName>
    </submittedName>
</protein>
<dbReference type="Gene3D" id="3.40.50.300">
    <property type="entry name" value="P-loop containing nucleotide triphosphate hydrolases"/>
    <property type="match status" value="1"/>
</dbReference>